<accession>A0A0F9MDG4</accession>
<reference evidence="1" key="1">
    <citation type="journal article" date="2015" name="Nature">
        <title>Complex archaea that bridge the gap between prokaryotes and eukaryotes.</title>
        <authorList>
            <person name="Spang A."/>
            <person name="Saw J.H."/>
            <person name="Jorgensen S.L."/>
            <person name="Zaremba-Niedzwiedzka K."/>
            <person name="Martijn J."/>
            <person name="Lind A.E."/>
            <person name="van Eijk R."/>
            <person name="Schleper C."/>
            <person name="Guy L."/>
            <person name="Ettema T.J."/>
        </authorList>
    </citation>
    <scope>NUCLEOTIDE SEQUENCE</scope>
</reference>
<gene>
    <name evidence="1" type="ORF">LCGC14_1087890</name>
</gene>
<proteinExistence type="predicted"/>
<sequence length="134" mass="15707">MTIDYADIGRLPPHGCLICEGEEYYFWINSQEVINDFSGHLFLKINAEMTLEMNHSFIHFLEIALPSNKEIKIKIKNREVSGRVNWVDHHIIPMGTVSVHRIKFDIFTEVGDFDSIEIKREIILITRFDLMDLE</sequence>
<organism evidence="1">
    <name type="scientific">marine sediment metagenome</name>
    <dbReference type="NCBI Taxonomy" id="412755"/>
    <lineage>
        <taxon>unclassified sequences</taxon>
        <taxon>metagenomes</taxon>
        <taxon>ecological metagenomes</taxon>
    </lineage>
</organism>
<protein>
    <submittedName>
        <fullName evidence="1">Uncharacterized protein</fullName>
    </submittedName>
</protein>
<name>A0A0F9MDG4_9ZZZZ</name>
<dbReference type="EMBL" id="LAZR01004812">
    <property type="protein sequence ID" value="KKN05380.1"/>
    <property type="molecule type" value="Genomic_DNA"/>
</dbReference>
<evidence type="ECO:0000313" key="1">
    <source>
        <dbReference type="EMBL" id="KKN05380.1"/>
    </source>
</evidence>
<dbReference type="AlphaFoldDB" id="A0A0F9MDG4"/>
<comment type="caution">
    <text evidence="1">The sequence shown here is derived from an EMBL/GenBank/DDBJ whole genome shotgun (WGS) entry which is preliminary data.</text>
</comment>